<protein>
    <submittedName>
        <fullName evidence="1">Uncharacterized protein</fullName>
    </submittedName>
</protein>
<feature type="non-terminal residue" evidence="1">
    <location>
        <position position="1"/>
    </location>
</feature>
<comment type="caution">
    <text evidence="1">The sequence shown here is derived from an EMBL/GenBank/DDBJ whole genome shotgun (WGS) entry which is preliminary data.</text>
</comment>
<dbReference type="Proteomes" id="UP000265520">
    <property type="component" value="Unassembled WGS sequence"/>
</dbReference>
<dbReference type="AlphaFoldDB" id="A0A392TI58"/>
<reference evidence="1 2" key="1">
    <citation type="journal article" date="2018" name="Front. Plant Sci.">
        <title>Red Clover (Trifolium pratense) and Zigzag Clover (T. medium) - A Picture of Genomic Similarities and Differences.</title>
        <authorList>
            <person name="Dluhosova J."/>
            <person name="Istvanek J."/>
            <person name="Nedelnik J."/>
            <person name="Repkova J."/>
        </authorList>
    </citation>
    <scope>NUCLEOTIDE SEQUENCE [LARGE SCALE GENOMIC DNA]</scope>
    <source>
        <strain evidence="2">cv. 10/8</strain>
        <tissue evidence="1">Leaf</tissue>
    </source>
</reference>
<accession>A0A392TI58</accession>
<keyword evidence="2" id="KW-1185">Reference proteome</keyword>
<name>A0A392TI58_9FABA</name>
<sequence length="34" mass="3516">NTKVTALKKLSQIASPCLVVVVTTIAGVHRLGTP</sequence>
<dbReference type="EMBL" id="LXQA010569856">
    <property type="protein sequence ID" value="MCI59786.1"/>
    <property type="molecule type" value="Genomic_DNA"/>
</dbReference>
<evidence type="ECO:0000313" key="1">
    <source>
        <dbReference type="EMBL" id="MCI59786.1"/>
    </source>
</evidence>
<organism evidence="1 2">
    <name type="scientific">Trifolium medium</name>
    <dbReference type="NCBI Taxonomy" id="97028"/>
    <lineage>
        <taxon>Eukaryota</taxon>
        <taxon>Viridiplantae</taxon>
        <taxon>Streptophyta</taxon>
        <taxon>Embryophyta</taxon>
        <taxon>Tracheophyta</taxon>
        <taxon>Spermatophyta</taxon>
        <taxon>Magnoliopsida</taxon>
        <taxon>eudicotyledons</taxon>
        <taxon>Gunneridae</taxon>
        <taxon>Pentapetalae</taxon>
        <taxon>rosids</taxon>
        <taxon>fabids</taxon>
        <taxon>Fabales</taxon>
        <taxon>Fabaceae</taxon>
        <taxon>Papilionoideae</taxon>
        <taxon>50 kb inversion clade</taxon>
        <taxon>NPAAA clade</taxon>
        <taxon>Hologalegina</taxon>
        <taxon>IRL clade</taxon>
        <taxon>Trifolieae</taxon>
        <taxon>Trifolium</taxon>
    </lineage>
</organism>
<evidence type="ECO:0000313" key="2">
    <source>
        <dbReference type="Proteomes" id="UP000265520"/>
    </source>
</evidence>
<proteinExistence type="predicted"/>